<dbReference type="EMBL" id="JN412589">
    <property type="protein sequence ID" value="AEL97929.1"/>
    <property type="molecule type" value="Genomic_DNA"/>
</dbReference>
<dbReference type="OrthoDB" id="10971at10239"/>
<feature type="domain" description="Phage head morphogenesis" evidence="1">
    <location>
        <begin position="168"/>
        <end position="277"/>
    </location>
</feature>
<proteinExistence type="predicted"/>
<dbReference type="Pfam" id="PF04233">
    <property type="entry name" value="Phage_Mu_F"/>
    <property type="match status" value="1"/>
</dbReference>
<evidence type="ECO:0000313" key="2">
    <source>
        <dbReference type="EMBL" id="AEL97929.1"/>
    </source>
</evidence>
<gene>
    <name evidence="2" type="primary">20</name>
    <name evidence="2" type="ORF">PATIENCE_20</name>
</gene>
<dbReference type="KEGG" id="vg:18559535"/>
<reference evidence="2 3" key="1">
    <citation type="journal article" date="2012" name="J. Virol.">
        <title>Complete Genome Sequences of 138 Mycobacteriophages.</title>
        <authorList>
            <consortium name="the Science Education Alliance Phage Hunters Advancing Genomics and Evolutionary Science Program"/>
            <consortium name="the KwaZulu-Natal Research Institute for Tuberculosis and HIV Mycobacterial Genetics Course Students"/>
            <consortium name="the Phage Hunters Integrating Research and Education Program"/>
            <person name="Hatfull G.F."/>
        </authorList>
    </citation>
    <scope>NUCLEOTIDE SEQUENCE [LARGE SCALE GENOMIC DNA]</scope>
</reference>
<evidence type="ECO:0000259" key="1">
    <source>
        <dbReference type="Pfam" id="PF04233"/>
    </source>
</evidence>
<dbReference type="RefSeq" id="YP_009012160.1">
    <property type="nucleotide sequence ID" value="NC_023691.1"/>
</dbReference>
<keyword evidence="3" id="KW-1185">Reference proteome</keyword>
<protein>
    <recommendedName>
        <fullName evidence="1">Phage head morphogenesis domain-containing protein</fullName>
    </recommendedName>
</protein>
<sequence>MTSPTPHDRADDYMELRKRWLNRYARVQAQADKKLRDALIQAAEDAYKQLISETSKSTFSAHVKSAQIRILLKEIRGILDDLFGEELKIIHLGQSDAAIAAVMAFADTDRDYLNAVFKASGGNTADFIEGQKRSAVTGVAHAISRFAKTDKSLSQRVYDTRALANGWVKQRVTSHIIRGTGAKELARDVRKFIKPNTPGGVSYAAMRLARTEINNAFHATSVALAEDRPWVEGMRWNLSATHLTKKHDNCLCERYAGQIFSIGDVPGKPHPQCRCFVTPQVESLDVFMRHLTSGQFRSWISEAA</sequence>
<dbReference type="Proteomes" id="UP000000694">
    <property type="component" value="Segment"/>
</dbReference>
<dbReference type="GeneID" id="18559535"/>
<organism evidence="2 3">
    <name type="scientific">Mycobacterium phage Patience</name>
    <dbReference type="NCBI Taxonomy" id="1074308"/>
    <lineage>
        <taxon>Viruses</taxon>
        <taxon>Duplodnaviria</taxon>
        <taxon>Heunggongvirae</taxon>
        <taxon>Uroviricota</taxon>
        <taxon>Caudoviricetes</taxon>
        <taxon>Patiencevirus</taxon>
        <taxon>Patiencevirus patience</taxon>
    </lineage>
</organism>
<name>G1JWD1_9CAUD</name>
<accession>G1JWD1</accession>
<evidence type="ECO:0000313" key="3">
    <source>
        <dbReference type="Proteomes" id="UP000000694"/>
    </source>
</evidence>
<dbReference type="InterPro" id="IPR006528">
    <property type="entry name" value="Phage_head_morphogenesis_dom"/>
</dbReference>